<dbReference type="Proteomes" id="UP000320773">
    <property type="component" value="Unassembled WGS sequence"/>
</dbReference>
<dbReference type="AlphaFoldDB" id="A0A543G4I2"/>
<organism evidence="1 2">
    <name type="scientific">Flavobacterium branchiophilum</name>
    <dbReference type="NCBI Taxonomy" id="55197"/>
    <lineage>
        <taxon>Bacteria</taxon>
        <taxon>Pseudomonadati</taxon>
        <taxon>Bacteroidota</taxon>
        <taxon>Flavobacteriia</taxon>
        <taxon>Flavobacteriales</taxon>
        <taxon>Flavobacteriaceae</taxon>
        <taxon>Flavobacterium</taxon>
    </lineage>
</organism>
<dbReference type="RefSeq" id="WP_089080856.1">
    <property type="nucleotide sequence ID" value="NZ_VFPJ01000001.1"/>
</dbReference>
<name>A0A543G4I2_9FLAO</name>
<proteinExistence type="predicted"/>
<evidence type="ECO:0000313" key="1">
    <source>
        <dbReference type="EMBL" id="TQM40996.1"/>
    </source>
</evidence>
<evidence type="ECO:0000313" key="2">
    <source>
        <dbReference type="Proteomes" id="UP000320773"/>
    </source>
</evidence>
<gene>
    <name evidence="1" type="ORF">BC670_1926</name>
</gene>
<reference evidence="1 2" key="1">
    <citation type="submission" date="2019-06" db="EMBL/GenBank/DDBJ databases">
        <title>Genomic Encyclopedia of Archaeal and Bacterial Type Strains, Phase II (KMG-II): from individual species to whole genera.</title>
        <authorList>
            <person name="Goeker M."/>
        </authorList>
    </citation>
    <scope>NUCLEOTIDE SEQUENCE [LARGE SCALE GENOMIC DNA]</scope>
    <source>
        <strain evidence="1 2">DSM 24789</strain>
    </source>
</reference>
<evidence type="ECO:0008006" key="3">
    <source>
        <dbReference type="Google" id="ProtNLM"/>
    </source>
</evidence>
<accession>A0A543G4I2</accession>
<protein>
    <recommendedName>
        <fullName evidence="3">DUF4468 domain-containing protein</fullName>
    </recommendedName>
</protein>
<dbReference type="EMBL" id="VFPJ01000001">
    <property type="protein sequence ID" value="TQM40996.1"/>
    <property type="molecule type" value="Genomic_DNA"/>
</dbReference>
<sequence length="161" mass="18621">MKYFILVISLFVIENSQAQNKHFTVNEGRLTWKTTFKTAEQQVLTAIAKNNPRYFIRKNENAGKSNKVNCTCKGSSFYTEQYFDFNFKVTTQNGSYTVEVSDIVFESEGDNNTNNHLEDFVLKRGKNTSFINTPKNFANLDCFDAYFKKHFVISDAEEIMP</sequence>
<comment type="caution">
    <text evidence="1">The sequence shown here is derived from an EMBL/GenBank/DDBJ whole genome shotgun (WGS) entry which is preliminary data.</text>
</comment>